<name>A0A6S6TIW8_9BACT</name>
<accession>A0A6S6TIW8</accession>
<dbReference type="NCBIfam" id="TIGR04183">
    <property type="entry name" value="Por_Secre_tail"/>
    <property type="match status" value="1"/>
</dbReference>
<proteinExistence type="predicted"/>
<protein>
    <recommendedName>
        <fullName evidence="1">Secretion system C-terminal sorting domain-containing protein</fullName>
    </recommendedName>
</protein>
<sequence length="404" mass="43006">MQLNKLLYTFLFFWIITPDIQAQCPTSSPGFLSGTTMNVVATDTTAAAIYTTAPSGLPNTEFVLIQRDSIAVDELGPVILTATLNSRIVPTDLGLTTCNEFCLVPFSYNLAQLQTIADSLINGQYIAGTSCCDAAGQFFIGLCDSLAANGITSGADITNLNDVIVLMSILGGTTNSSISLNGLISTIQQMNTFINLFGNCAGNHSEICFAVSNTDAAMDCYRVALPAAANFVDILQDTVRISPNDTVYLIGTFLPNVSIDTLIWSISNPGSSLVVDPVTGAVSAAATTDTAWVVAKAIRGCATDVAVVIVDPTLSVSTLNRTDIPLQTSPNPFQNSLEVSFYAKTGTYNVQLVAVTGQVLYQKEYHLSTGNQQLDIKDTSIPKGYYFLRITGNKTQGTQAVLKY</sequence>
<dbReference type="EMBL" id="CACVAQ010000221">
    <property type="protein sequence ID" value="CAA6814808.1"/>
    <property type="molecule type" value="Genomic_DNA"/>
</dbReference>
<dbReference type="Pfam" id="PF18962">
    <property type="entry name" value="Por_Secre_tail"/>
    <property type="match status" value="1"/>
</dbReference>
<dbReference type="InterPro" id="IPR026444">
    <property type="entry name" value="Secre_tail"/>
</dbReference>
<reference evidence="2" key="1">
    <citation type="submission" date="2020-01" db="EMBL/GenBank/DDBJ databases">
        <authorList>
            <person name="Meier V. D."/>
            <person name="Meier V D."/>
        </authorList>
    </citation>
    <scope>NUCLEOTIDE SEQUENCE</scope>
    <source>
        <strain evidence="2">HLG_WM_MAG_10</strain>
    </source>
</reference>
<gene>
    <name evidence="2" type="ORF">HELGO_WM41479</name>
</gene>
<organism evidence="2">
    <name type="scientific">uncultured Aureispira sp</name>
    <dbReference type="NCBI Taxonomy" id="1331704"/>
    <lineage>
        <taxon>Bacteria</taxon>
        <taxon>Pseudomonadati</taxon>
        <taxon>Bacteroidota</taxon>
        <taxon>Saprospiria</taxon>
        <taxon>Saprospirales</taxon>
        <taxon>Saprospiraceae</taxon>
        <taxon>Aureispira</taxon>
        <taxon>environmental samples</taxon>
    </lineage>
</organism>
<evidence type="ECO:0000259" key="1">
    <source>
        <dbReference type="Pfam" id="PF18962"/>
    </source>
</evidence>
<feature type="domain" description="Secretion system C-terminal sorting" evidence="1">
    <location>
        <begin position="330"/>
        <end position="398"/>
    </location>
</feature>
<evidence type="ECO:0000313" key="2">
    <source>
        <dbReference type="EMBL" id="CAA6814808.1"/>
    </source>
</evidence>
<dbReference type="AlphaFoldDB" id="A0A6S6TIW8"/>